<dbReference type="SFLD" id="SFLDS00003">
    <property type="entry name" value="Haloacid_Dehalogenase"/>
    <property type="match status" value="1"/>
</dbReference>
<dbReference type="Proteomes" id="UP001138894">
    <property type="component" value="Unassembled WGS sequence"/>
</dbReference>
<evidence type="ECO:0000313" key="2">
    <source>
        <dbReference type="EMBL" id="MBV7268559.1"/>
    </source>
</evidence>
<dbReference type="GO" id="GO:0008967">
    <property type="term" value="F:phosphoglycolate phosphatase activity"/>
    <property type="evidence" value="ECO:0007669"/>
    <property type="project" value="TreeGrafter"/>
</dbReference>
<dbReference type="CDD" id="cd01427">
    <property type="entry name" value="HAD_like"/>
    <property type="match status" value="1"/>
</dbReference>
<dbReference type="GO" id="GO:0006281">
    <property type="term" value="P:DNA repair"/>
    <property type="evidence" value="ECO:0007669"/>
    <property type="project" value="TreeGrafter"/>
</dbReference>
<dbReference type="InterPro" id="IPR006439">
    <property type="entry name" value="HAD-SF_hydro_IA"/>
</dbReference>
<keyword evidence="3" id="KW-1185">Reference proteome</keyword>
<dbReference type="GO" id="GO:0005829">
    <property type="term" value="C:cytosol"/>
    <property type="evidence" value="ECO:0007669"/>
    <property type="project" value="TreeGrafter"/>
</dbReference>
<protein>
    <submittedName>
        <fullName evidence="2">HAD-IA family hydrolase</fullName>
    </submittedName>
</protein>
<keyword evidence="2" id="KW-0378">Hydrolase</keyword>
<name>A0A9X1F7B7_9FLAO</name>
<proteinExistence type="inferred from homology"/>
<reference evidence="2" key="1">
    <citation type="submission" date="2021-04" db="EMBL/GenBank/DDBJ databases">
        <authorList>
            <person name="Pira H."/>
            <person name="Risdian C."/>
            <person name="Wink J."/>
        </authorList>
    </citation>
    <scope>NUCLEOTIDE SEQUENCE</scope>
    <source>
        <strain evidence="2">WHY3</strain>
    </source>
</reference>
<dbReference type="AlphaFoldDB" id="A0A9X1F7B7"/>
<sequence>MSIKLKDKNVILWDFDGVILNSNDIRDIGFTKTLENFPKEQVDELMKYHHENGGLSRYNKFRYFFEKIRDETVNDALILEYASRFSQVMLNRLINKSLLIEDSFKFIKENYRSMRMHIVSASDQNELRTICKGLGIDKFFHSIQGSPTTKIDNVSSILEENKYKKEATVLIGDSINDYHAASKNGISFIGYNNINLKANVLNYIESFNAIIS</sequence>
<dbReference type="PANTHER" id="PTHR43434:SF1">
    <property type="entry name" value="PHOSPHOGLYCOLATE PHOSPHATASE"/>
    <property type="match status" value="1"/>
</dbReference>
<dbReference type="RefSeq" id="WP_218545105.1">
    <property type="nucleotide sequence ID" value="NZ_JAGSPD010000003.1"/>
</dbReference>
<comment type="caution">
    <text evidence="2">The sequence shown here is derived from an EMBL/GenBank/DDBJ whole genome shotgun (WGS) entry which is preliminary data.</text>
</comment>
<dbReference type="PANTHER" id="PTHR43434">
    <property type="entry name" value="PHOSPHOGLYCOLATE PHOSPHATASE"/>
    <property type="match status" value="1"/>
</dbReference>
<dbReference type="Pfam" id="PF13419">
    <property type="entry name" value="HAD_2"/>
    <property type="match status" value="1"/>
</dbReference>
<dbReference type="InterPro" id="IPR041492">
    <property type="entry name" value="HAD_2"/>
</dbReference>
<dbReference type="SFLD" id="SFLDG01129">
    <property type="entry name" value="C1.5:_HAD__Beta-PGM__Phosphata"/>
    <property type="match status" value="1"/>
</dbReference>
<dbReference type="InterPro" id="IPR050155">
    <property type="entry name" value="HAD-like_hydrolase_sf"/>
</dbReference>
<dbReference type="NCBIfam" id="TIGR01549">
    <property type="entry name" value="HAD-SF-IA-v1"/>
    <property type="match status" value="1"/>
</dbReference>
<accession>A0A9X1F7B7</accession>
<comment type="similarity">
    <text evidence="1">Belongs to the HAD-like hydrolase superfamily. CbbY/CbbZ/Gph/YieH family.</text>
</comment>
<evidence type="ECO:0000313" key="3">
    <source>
        <dbReference type="Proteomes" id="UP001138894"/>
    </source>
</evidence>
<evidence type="ECO:0000256" key="1">
    <source>
        <dbReference type="ARBA" id="ARBA00006171"/>
    </source>
</evidence>
<dbReference type="EMBL" id="JAGSPD010000003">
    <property type="protein sequence ID" value="MBV7268559.1"/>
    <property type="molecule type" value="Genomic_DNA"/>
</dbReference>
<gene>
    <name evidence="2" type="ORF">KCG49_05030</name>
</gene>
<organism evidence="2 3">
    <name type="scientific">Winogradskyella luteola</name>
    <dbReference type="NCBI Taxonomy" id="2828330"/>
    <lineage>
        <taxon>Bacteria</taxon>
        <taxon>Pseudomonadati</taxon>
        <taxon>Bacteroidota</taxon>
        <taxon>Flavobacteriia</taxon>
        <taxon>Flavobacteriales</taxon>
        <taxon>Flavobacteriaceae</taxon>
        <taxon>Winogradskyella</taxon>
    </lineage>
</organism>